<dbReference type="Proteomes" id="UP000465302">
    <property type="component" value="Unassembled WGS sequence"/>
</dbReference>
<name>A0A7I9W8B4_MYCAG</name>
<evidence type="ECO:0000313" key="1">
    <source>
        <dbReference type="EMBL" id="GFG53618.1"/>
    </source>
</evidence>
<accession>A0A7I9W8B4</accession>
<dbReference type="AlphaFoldDB" id="A0A7I9W8B4"/>
<evidence type="ECO:0000313" key="2">
    <source>
        <dbReference type="Proteomes" id="UP000465302"/>
    </source>
</evidence>
<reference evidence="1 2" key="1">
    <citation type="journal article" date="2019" name="Emerg. Microbes Infect.">
        <title>Comprehensive subspecies identification of 175 nontuberculous mycobacteria species based on 7547 genomic profiles.</title>
        <authorList>
            <person name="Matsumoto Y."/>
            <person name="Kinjo T."/>
            <person name="Motooka D."/>
            <person name="Nabeya D."/>
            <person name="Jung N."/>
            <person name="Uechi K."/>
            <person name="Horii T."/>
            <person name="Iida T."/>
            <person name="Fujita J."/>
            <person name="Nakamura S."/>
        </authorList>
    </citation>
    <scope>NUCLEOTIDE SEQUENCE [LARGE SCALE GENOMIC DNA]</scope>
    <source>
        <strain evidence="1 2">JCM 6377</strain>
    </source>
</reference>
<dbReference type="EMBL" id="BLKS01000001">
    <property type="protein sequence ID" value="GFG53618.1"/>
    <property type="molecule type" value="Genomic_DNA"/>
</dbReference>
<sequence>MQALRVAVGEGSGQEVGLLLVVAFQRDAIARPDDVMQQVGPLDGIDHFAVGIGVAGRQPLANRDAPVGAV</sequence>
<organism evidence="1 2">
    <name type="scientific">Mycolicibacterium agri</name>
    <name type="common">Mycobacterium agri</name>
    <dbReference type="NCBI Taxonomy" id="36811"/>
    <lineage>
        <taxon>Bacteria</taxon>
        <taxon>Bacillati</taxon>
        <taxon>Actinomycetota</taxon>
        <taxon>Actinomycetes</taxon>
        <taxon>Mycobacteriales</taxon>
        <taxon>Mycobacteriaceae</taxon>
        <taxon>Mycolicibacterium</taxon>
    </lineage>
</organism>
<proteinExistence type="predicted"/>
<gene>
    <name evidence="1" type="ORF">MAGR_50590</name>
</gene>
<comment type="caution">
    <text evidence="1">The sequence shown here is derived from an EMBL/GenBank/DDBJ whole genome shotgun (WGS) entry which is preliminary data.</text>
</comment>
<protein>
    <submittedName>
        <fullName evidence="1">Uncharacterized protein</fullName>
    </submittedName>
</protein>